<feature type="domain" description="CD-NTase-associated protein 12/Pycsar effector protein TIR" evidence="1">
    <location>
        <begin position="14"/>
        <end position="132"/>
    </location>
</feature>
<protein>
    <submittedName>
        <fullName evidence="2">Nucleotide-binding protein</fullName>
    </submittedName>
</protein>
<dbReference type="EMBL" id="JACXAA010000005">
    <property type="protein sequence ID" value="MBD2754311.1"/>
    <property type="molecule type" value="Genomic_DNA"/>
</dbReference>
<comment type="caution">
    <text evidence="2">The sequence shown here is derived from an EMBL/GenBank/DDBJ whole genome shotgun (WGS) entry which is preliminary data.</text>
</comment>
<reference evidence="2" key="1">
    <citation type="submission" date="2020-09" db="EMBL/GenBank/DDBJ databases">
        <authorList>
            <person name="Kim M.K."/>
        </authorList>
    </citation>
    <scope>NUCLEOTIDE SEQUENCE</scope>
    <source>
        <strain evidence="2">BT704</strain>
    </source>
</reference>
<dbReference type="RefSeq" id="WP_191039948.1">
    <property type="nucleotide sequence ID" value="NZ_JACXAA010000005.1"/>
</dbReference>
<name>A0A927B2C7_9BACT</name>
<sequence>METTNLQMNKRRPKVFIGSSSKGLPVASAIQEGLYDYYEVDVWNQGVFGLMQVNIDALIEAGNDFDYAILILTPDDEVTSNSATTPSPRDNVIFEIGFFLGALGKEKTFIVHDRTANIKIPTDLAGLSFAKFAPVNNGNYTAALGPACNKIKLKIDEIENRQGPIDGVHLLVQSALQLVSKALTAPVDINVSKLRAFIFKKEDSILVCTHFWAPYPVIEVVGDLKFDINPLTVEQVAVVKAANKKRVIGVPVSPLSTEIDGVEGDVDEGLCFVLAAPILGPRGEVWGTVDFDASSEEGANLLRQPMAQNVIFELGKHLYMTLVNQKS</sequence>
<evidence type="ECO:0000259" key="1">
    <source>
        <dbReference type="Pfam" id="PF10137"/>
    </source>
</evidence>
<evidence type="ECO:0000313" key="2">
    <source>
        <dbReference type="EMBL" id="MBD2754311.1"/>
    </source>
</evidence>
<dbReference type="AlphaFoldDB" id="A0A927B2C7"/>
<keyword evidence="3" id="KW-1185">Reference proteome</keyword>
<gene>
    <name evidence="2" type="ORF">IC230_15490</name>
</gene>
<dbReference type="InterPro" id="IPR019302">
    <property type="entry name" value="CAP12/PCTIR_TIR_dom"/>
</dbReference>
<dbReference type="Proteomes" id="UP000653797">
    <property type="component" value="Unassembled WGS sequence"/>
</dbReference>
<accession>A0A927B2C7</accession>
<evidence type="ECO:0000313" key="3">
    <source>
        <dbReference type="Proteomes" id="UP000653797"/>
    </source>
</evidence>
<dbReference type="Pfam" id="PF10137">
    <property type="entry name" value="CAP12-PCTIR_TIR"/>
    <property type="match status" value="1"/>
</dbReference>
<dbReference type="GO" id="GO:0050135">
    <property type="term" value="F:NADP+ nucleosidase activity"/>
    <property type="evidence" value="ECO:0007669"/>
    <property type="project" value="InterPro"/>
</dbReference>
<organism evidence="2 3">
    <name type="scientific">Spirosoma validum</name>
    <dbReference type="NCBI Taxonomy" id="2771355"/>
    <lineage>
        <taxon>Bacteria</taxon>
        <taxon>Pseudomonadati</taxon>
        <taxon>Bacteroidota</taxon>
        <taxon>Cytophagia</taxon>
        <taxon>Cytophagales</taxon>
        <taxon>Cytophagaceae</taxon>
        <taxon>Spirosoma</taxon>
    </lineage>
</organism>
<proteinExistence type="predicted"/>